<dbReference type="SUPFAM" id="SSF47090">
    <property type="entry name" value="PGBD-like"/>
    <property type="match status" value="1"/>
</dbReference>
<evidence type="ECO:0000313" key="3">
    <source>
        <dbReference type="Proteomes" id="UP000177043"/>
    </source>
</evidence>
<dbReference type="InterPro" id="IPR036439">
    <property type="entry name" value="Dockerin_dom_sf"/>
</dbReference>
<dbReference type="InterPro" id="IPR036365">
    <property type="entry name" value="PGBD-like_sf"/>
</dbReference>
<accession>A0A1G2QFD3</accession>
<evidence type="ECO:0000313" key="2">
    <source>
        <dbReference type="EMBL" id="OHA58769.1"/>
    </source>
</evidence>
<dbReference type="SUPFAM" id="SSF63446">
    <property type="entry name" value="Type I dockerin domain"/>
    <property type="match status" value="1"/>
</dbReference>
<dbReference type="GO" id="GO:0000272">
    <property type="term" value="P:polysaccharide catabolic process"/>
    <property type="evidence" value="ECO:0007669"/>
    <property type="project" value="InterPro"/>
</dbReference>
<dbReference type="InterPro" id="IPR013783">
    <property type="entry name" value="Ig-like_fold"/>
</dbReference>
<dbReference type="InterPro" id="IPR035986">
    <property type="entry name" value="PKD_dom_sf"/>
</dbReference>
<dbReference type="SUPFAM" id="SSF49299">
    <property type="entry name" value="PKD domain"/>
    <property type="match status" value="1"/>
</dbReference>
<dbReference type="InterPro" id="IPR002477">
    <property type="entry name" value="Peptidoglycan-bd-like"/>
</dbReference>
<dbReference type="EMBL" id="MHTJ01000002">
    <property type="protein sequence ID" value="OHA58769.1"/>
    <property type="molecule type" value="Genomic_DNA"/>
</dbReference>
<dbReference type="GO" id="GO:0004553">
    <property type="term" value="F:hydrolase activity, hydrolyzing O-glycosyl compounds"/>
    <property type="evidence" value="ECO:0007669"/>
    <property type="project" value="InterPro"/>
</dbReference>
<dbReference type="Gene3D" id="1.10.1330.10">
    <property type="entry name" value="Dockerin domain"/>
    <property type="match status" value="1"/>
</dbReference>
<dbReference type="CDD" id="cd14256">
    <property type="entry name" value="Dockerin_I"/>
    <property type="match status" value="1"/>
</dbReference>
<dbReference type="Proteomes" id="UP000177043">
    <property type="component" value="Unassembled WGS sequence"/>
</dbReference>
<dbReference type="Pfam" id="PF00404">
    <property type="entry name" value="Dockerin_1"/>
    <property type="match status" value="1"/>
</dbReference>
<dbReference type="AlphaFoldDB" id="A0A1G2QFD3"/>
<gene>
    <name evidence="2" type="ORF">A2571_00050</name>
</gene>
<feature type="domain" description="Dockerin" evidence="1">
    <location>
        <begin position="506"/>
        <end position="574"/>
    </location>
</feature>
<dbReference type="InterPro" id="IPR016134">
    <property type="entry name" value="Dockerin_dom"/>
</dbReference>
<organism evidence="2 3">
    <name type="scientific">Candidatus Vogelbacteria bacterium RIFOXYD1_FULL_44_32</name>
    <dbReference type="NCBI Taxonomy" id="1802438"/>
    <lineage>
        <taxon>Bacteria</taxon>
        <taxon>Candidatus Vogeliibacteriota</taxon>
    </lineage>
</organism>
<proteinExistence type="predicted"/>
<evidence type="ECO:0000259" key="1">
    <source>
        <dbReference type="PROSITE" id="PS51766"/>
    </source>
</evidence>
<sequence>MKKIIISLVAVAFILTPVLVLPTKVQAVSVVELQAQIEALLKQVAVLQQQLGGQSSDSEESIAFKCTIKKNWGFSPIENREVLILQNYLNRVYANTPGYTPIKLDKAIFDPSVVSALARYQSDNGINPASGYLGEITRAHINARLVTADCEHPVETEAPVIKGISGPTSIAVGKKGTWKIKATDSDNESLSYSINWGDEGICPTGKVCAQFIEPTDFVQTATFSHAYSQAGIYKIIARVTNSSGDTAEAGINVRVGEDNPIAGTPSIVDIDDDQIETSYNPAKPQIPFLDISFTAEIAAPENKDSYIWAEQPIALSLDRDGLPAAGSAKVMQGNHVSGDIETVTDSKGKKYYHLKAGETMSVRVETRYDTAVLFGGVYNGRVRGIYFDNNLKDQSGVSLVQSNIALGNKLAIVGERAPYISRVETPVSSNEEMTIFGERLDLELNQLYIDGKLLDGGRIQDNGTVWITAPLPNLRSGRHSLYIQHLSWGKSNTVYFTVNDGGNSSCTNVWGDANQDGRLTTADAVMANNIYTGTVRVTSCSYKAADVNNDGRVTPADAQLISDRLNVSVSVIDNVQIVGNQPQWFNQQTRKTITWNYNNVPLNKGNALRFKVGLYSDLNGGMWGNSTSVAVNSTAGTQSAVITAKVGRPWFNVKNYIRVRLVNADGTDYRPQGRRIEAISAQTFEVVADDSVTTYHPADINTDKRIVNSEMTDYCSKVGSTADCLIASEIWKRGEIYSYDKVVKVYLDASGKRIGVVSPH</sequence>
<dbReference type="InterPro" id="IPR036366">
    <property type="entry name" value="PGBDSf"/>
</dbReference>
<name>A0A1G2QFD3_9BACT</name>
<dbReference type="InterPro" id="IPR002105">
    <property type="entry name" value="Dockerin_1_rpt"/>
</dbReference>
<dbReference type="Gene3D" id="1.10.101.10">
    <property type="entry name" value="PGBD-like superfamily/PGBD"/>
    <property type="match status" value="1"/>
</dbReference>
<dbReference type="Gene3D" id="2.60.40.10">
    <property type="entry name" value="Immunoglobulins"/>
    <property type="match status" value="1"/>
</dbReference>
<comment type="caution">
    <text evidence="2">The sequence shown here is derived from an EMBL/GenBank/DDBJ whole genome shotgun (WGS) entry which is preliminary data.</text>
</comment>
<protein>
    <recommendedName>
        <fullName evidence="1">Dockerin domain-containing protein</fullName>
    </recommendedName>
</protein>
<dbReference type="Pfam" id="PF01471">
    <property type="entry name" value="PG_binding_1"/>
    <property type="match status" value="1"/>
</dbReference>
<dbReference type="PROSITE" id="PS51766">
    <property type="entry name" value="DOCKERIN"/>
    <property type="match status" value="1"/>
</dbReference>
<reference evidence="2 3" key="1">
    <citation type="journal article" date="2016" name="Nat. Commun.">
        <title>Thousands of microbial genomes shed light on interconnected biogeochemical processes in an aquifer system.</title>
        <authorList>
            <person name="Anantharaman K."/>
            <person name="Brown C.T."/>
            <person name="Hug L.A."/>
            <person name="Sharon I."/>
            <person name="Castelle C.J."/>
            <person name="Probst A.J."/>
            <person name="Thomas B.C."/>
            <person name="Singh A."/>
            <person name="Wilkins M.J."/>
            <person name="Karaoz U."/>
            <person name="Brodie E.L."/>
            <person name="Williams K.H."/>
            <person name="Hubbard S.S."/>
            <person name="Banfield J.F."/>
        </authorList>
    </citation>
    <scope>NUCLEOTIDE SEQUENCE [LARGE SCALE GENOMIC DNA]</scope>
</reference>
<dbReference type="STRING" id="1802438.A2571_00050"/>